<dbReference type="Proteomes" id="UP000218231">
    <property type="component" value="Unassembled WGS sequence"/>
</dbReference>
<keyword evidence="1" id="KW-1133">Transmembrane helix</keyword>
<evidence type="ECO:0000313" key="2">
    <source>
        <dbReference type="EMBL" id="PAV61713.1"/>
    </source>
</evidence>
<sequence length="104" mass="11085">MLGHFLVVGFVLVASAVFLPAFALLAVFNTFLPTLPTIDEPFSAIAFIPQAALVLFGAFVSLMIYSDVAFGAAIAYADKTAAFYEARTNSSSDFVRAPSPDLEE</sequence>
<dbReference type="EMBL" id="LIAE01010401">
    <property type="protein sequence ID" value="PAV61713.1"/>
    <property type="molecule type" value="Genomic_DNA"/>
</dbReference>
<comment type="caution">
    <text evidence="2">The sequence shown here is derived from an EMBL/GenBank/DDBJ whole genome shotgun (WGS) entry which is preliminary data.</text>
</comment>
<keyword evidence="1" id="KW-0812">Transmembrane</keyword>
<reference evidence="2 3" key="1">
    <citation type="journal article" date="2017" name="Curr. Biol.">
        <title>Genome architecture and evolution of a unichromosomal asexual nematode.</title>
        <authorList>
            <person name="Fradin H."/>
            <person name="Zegar C."/>
            <person name="Gutwein M."/>
            <person name="Lucas J."/>
            <person name="Kovtun M."/>
            <person name="Corcoran D."/>
            <person name="Baugh L.R."/>
            <person name="Kiontke K."/>
            <person name="Gunsalus K."/>
            <person name="Fitch D.H."/>
            <person name="Piano F."/>
        </authorList>
    </citation>
    <scope>NUCLEOTIDE SEQUENCE [LARGE SCALE GENOMIC DNA]</scope>
    <source>
        <strain evidence="2">PF1309</strain>
    </source>
</reference>
<accession>A0A2A2JJ37</accession>
<organism evidence="2 3">
    <name type="scientific">Diploscapter pachys</name>
    <dbReference type="NCBI Taxonomy" id="2018661"/>
    <lineage>
        <taxon>Eukaryota</taxon>
        <taxon>Metazoa</taxon>
        <taxon>Ecdysozoa</taxon>
        <taxon>Nematoda</taxon>
        <taxon>Chromadorea</taxon>
        <taxon>Rhabditida</taxon>
        <taxon>Rhabditina</taxon>
        <taxon>Rhabditomorpha</taxon>
        <taxon>Rhabditoidea</taxon>
        <taxon>Rhabditidae</taxon>
        <taxon>Diploscapter</taxon>
    </lineage>
</organism>
<gene>
    <name evidence="2" type="ORF">WR25_11135</name>
</gene>
<name>A0A2A2JJ37_9BILA</name>
<evidence type="ECO:0000313" key="3">
    <source>
        <dbReference type="Proteomes" id="UP000218231"/>
    </source>
</evidence>
<keyword evidence="1" id="KW-0472">Membrane</keyword>
<feature type="transmembrane region" description="Helical" evidence="1">
    <location>
        <begin position="44"/>
        <end position="65"/>
    </location>
</feature>
<dbReference type="AlphaFoldDB" id="A0A2A2JJ37"/>
<protein>
    <submittedName>
        <fullName evidence="2">Uncharacterized protein</fullName>
    </submittedName>
</protein>
<proteinExistence type="predicted"/>
<evidence type="ECO:0000256" key="1">
    <source>
        <dbReference type="SAM" id="Phobius"/>
    </source>
</evidence>
<feature type="transmembrane region" description="Helical" evidence="1">
    <location>
        <begin position="7"/>
        <end position="32"/>
    </location>
</feature>
<keyword evidence="3" id="KW-1185">Reference proteome</keyword>